<comment type="caution">
    <text evidence="1">The sequence shown here is derived from an EMBL/GenBank/DDBJ whole genome shotgun (WGS) entry which is preliminary data.</text>
</comment>
<keyword evidence="2" id="KW-1185">Reference proteome</keyword>
<dbReference type="AlphaFoldDB" id="A0A9N9B492"/>
<sequence>MSHHPEELCGGIMSNTVTYNTTVGNCSSCETVGSALTSAQRFLPDLVGYVAMTTFV</sequence>
<gene>
    <name evidence="1" type="ORF">DEBURN_LOCUS7058</name>
</gene>
<proteinExistence type="predicted"/>
<name>A0A9N9B492_9GLOM</name>
<dbReference type="Proteomes" id="UP000789706">
    <property type="component" value="Unassembled WGS sequence"/>
</dbReference>
<reference evidence="1" key="1">
    <citation type="submission" date="2021-06" db="EMBL/GenBank/DDBJ databases">
        <authorList>
            <person name="Kallberg Y."/>
            <person name="Tangrot J."/>
            <person name="Rosling A."/>
        </authorList>
    </citation>
    <scope>NUCLEOTIDE SEQUENCE</scope>
    <source>
        <strain evidence="1">AZ414A</strain>
    </source>
</reference>
<accession>A0A9N9B492</accession>
<dbReference type="EMBL" id="CAJVPK010000801">
    <property type="protein sequence ID" value="CAG8550166.1"/>
    <property type="molecule type" value="Genomic_DNA"/>
</dbReference>
<protein>
    <submittedName>
        <fullName evidence="1">4794_t:CDS:1</fullName>
    </submittedName>
</protein>
<organism evidence="1 2">
    <name type="scientific">Diversispora eburnea</name>
    <dbReference type="NCBI Taxonomy" id="1213867"/>
    <lineage>
        <taxon>Eukaryota</taxon>
        <taxon>Fungi</taxon>
        <taxon>Fungi incertae sedis</taxon>
        <taxon>Mucoromycota</taxon>
        <taxon>Glomeromycotina</taxon>
        <taxon>Glomeromycetes</taxon>
        <taxon>Diversisporales</taxon>
        <taxon>Diversisporaceae</taxon>
        <taxon>Diversispora</taxon>
    </lineage>
</organism>
<evidence type="ECO:0000313" key="1">
    <source>
        <dbReference type="EMBL" id="CAG8550166.1"/>
    </source>
</evidence>
<evidence type="ECO:0000313" key="2">
    <source>
        <dbReference type="Proteomes" id="UP000789706"/>
    </source>
</evidence>